<accession>A0A3B1E0D5</accession>
<evidence type="ECO:0000313" key="1">
    <source>
        <dbReference type="EMBL" id="VAX34987.1"/>
    </source>
</evidence>
<organism evidence="1">
    <name type="scientific">hydrothermal vent metagenome</name>
    <dbReference type="NCBI Taxonomy" id="652676"/>
    <lineage>
        <taxon>unclassified sequences</taxon>
        <taxon>metagenomes</taxon>
        <taxon>ecological metagenomes</taxon>
    </lineage>
</organism>
<sequence>MIFESSHDDKVYLISRIEKAIEEKYQFLPIFARGGKMSTVLWTNVLENGKVNSDESDKHALYKYSKKLDKLTNQLNVVRFTSVQDVTDMQFNLSEEDLPDGMESTDEVMAEKGVWVSGFEAVEMLEKLISHISDDKVKFGLFSNDHEEVINELKESLIIAKKAKNINGKFNYSVVM</sequence>
<dbReference type="EMBL" id="UOGJ01000022">
    <property type="protein sequence ID" value="VAX34987.1"/>
    <property type="molecule type" value="Genomic_DNA"/>
</dbReference>
<proteinExistence type="predicted"/>
<dbReference type="AlphaFoldDB" id="A0A3B1E0D5"/>
<protein>
    <submittedName>
        <fullName evidence="1">Uncharacterized protein</fullName>
    </submittedName>
</protein>
<gene>
    <name evidence="1" type="ORF">MNBD_UNCLBAC01-254</name>
</gene>
<name>A0A3B1E0D5_9ZZZZ</name>
<reference evidence="1" key="1">
    <citation type="submission" date="2018-06" db="EMBL/GenBank/DDBJ databases">
        <authorList>
            <person name="Zhirakovskaya E."/>
        </authorList>
    </citation>
    <scope>NUCLEOTIDE SEQUENCE</scope>
</reference>